<reference evidence="2" key="1">
    <citation type="submission" date="2023-06" db="EMBL/GenBank/DDBJ databases">
        <title>Genome-scale phylogeny and comparative genomics of the fungal order Sordariales.</title>
        <authorList>
            <consortium name="Lawrence Berkeley National Laboratory"/>
            <person name="Hensen N."/>
            <person name="Bonometti L."/>
            <person name="Westerberg I."/>
            <person name="Brannstrom I.O."/>
            <person name="Guillou S."/>
            <person name="Cros-Aarteil S."/>
            <person name="Calhoun S."/>
            <person name="Haridas S."/>
            <person name="Kuo A."/>
            <person name="Mondo S."/>
            <person name="Pangilinan J."/>
            <person name="Riley R."/>
            <person name="LaButti K."/>
            <person name="Andreopoulos B."/>
            <person name="Lipzen A."/>
            <person name="Chen C."/>
            <person name="Yanf M."/>
            <person name="Daum C."/>
            <person name="Ng V."/>
            <person name="Clum A."/>
            <person name="Steindorff A."/>
            <person name="Ohm R."/>
            <person name="Martin F."/>
            <person name="Silar P."/>
            <person name="Natvig D."/>
            <person name="Lalanne C."/>
            <person name="Gautier V."/>
            <person name="Ament-velasquez S.L."/>
            <person name="Kruys A."/>
            <person name="Hutchinson M.I."/>
            <person name="Powell A.J."/>
            <person name="Barry K."/>
            <person name="Miller A.N."/>
            <person name="Grigoriev I.V."/>
            <person name="Debuchy R."/>
            <person name="Gladieux P."/>
            <person name="Thoren M.H."/>
            <person name="Johannesson H."/>
        </authorList>
    </citation>
    <scope>NUCLEOTIDE SEQUENCE</scope>
    <source>
        <strain evidence="2">SMH3391-2</strain>
    </source>
</reference>
<comment type="caution">
    <text evidence="2">The sequence shown here is derived from an EMBL/GenBank/DDBJ whole genome shotgun (WGS) entry which is preliminary data.</text>
</comment>
<feature type="region of interest" description="Disordered" evidence="1">
    <location>
        <begin position="121"/>
        <end position="187"/>
    </location>
</feature>
<evidence type="ECO:0000313" key="2">
    <source>
        <dbReference type="EMBL" id="KAK0630501.1"/>
    </source>
</evidence>
<evidence type="ECO:0000313" key="3">
    <source>
        <dbReference type="Proteomes" id="UP001174934"/>
    </source>
</evidence>
<feature type="compositionally biased region" description="Pro residues" evidence="1">
    <location>
        <begin position="80"/>
        <end position="89"/>
    </location>
</feature>
<feature type="region of interest" description="Disordered" evidence="1">
    <location>
        <begin position="1"/>
        <end position="106"/>
    </location>
</feature>
<accession>A0AA40C9K3</accession>
<feature type="compositionally biased region" description="Gly residues" evidence="1">
    <location>
        <begin position="1"/>
        <end position="13"/>
    </location>
</feature>
<keyword evidence="3" id="KW-1185">Reference proteome</keyword>
<dbReference type="AlphaFoldDB" id="A0AA40C9K3"/>
<feature type="compositionally biased region" description="Polar residues" evidence="1">
    <location>
        <begin position="96"/>
        <end position="106"/>
    </location>
</feature>
<organism evidence="2 3">
    <name type="scientific">Bombardia bombarda</name>
    <dbReference type="NCBI Taxonomy" id="252184"/>
    <lineage>
        <taxon>Eukaryota</taxon>
        <taxon>Fungi</taxon>
        <taxon>Dikarya</taxon>
        <taxon>Ascomycota</taxon>
        <taxon>Pezizomycotina</taxon>
        <taxon>Sordariomycetes</taxon>
        <taxon>Sordariomycetidae</taxon>
        <taxon>Sordariales</taxon>
        <taxon>Lasiosphaeriaceae</taxon>
        <taxon>Bombardia</taxon>
    </lineage>
</organism>
<evidence type="ECO:0000256" key="1">
    <source>
        <dbReference type="SAM" id="MobiDB-lite"/>
    </source>
</evidence>
<gene>
    <name evidence="2" type="ORF">B0T17DRAFT_490190</name>
</gene>
<dbReference type="EMBL" id="JAULSR010000002">
    <property type="protein sequence ID" value="KAK0630501.1"/>
    <property type="molecule type" value="Genomic_DNA"/>
</dbReference>
<name>A0AA40C9K3_9PEZI</name>
<proteinExistence type="predicted"/>
<dbReference type="Proteomes" id="UP001174934">
    <property type="component" value="Unassembled WGS sequence"/>
</dbReference>
<protein>
    <submittedName>
        <fullName evidence="2">Uncharacterized protein</fullName>
    </submittedName>
</protein>
<feature type="compositionally biased region" description="Basic and acidic residues" evidence="1">
    <location>
        <begin position="19"/>
        <end position="28"/>
    </location>
</feature>
<sequence length="187" mass="19479">MGAGLLFGGGGGGGDDHDDGAHYDEKRTTLNYGSILPSPVTHPNPTVARSPKHADGPLVLDVGVANGRTTPDSLFNDPSPMSPFFPKSPSPVMQHNPRSSQDSLGAVSIASSGVFSPSMISWPMPPSTAPSIKTTTSPPTTSHGLSPIVSYEPMPPVKSVKPVTPRTPKSPMGPLPPSNWEKPPGWE</sequence>
<feature type="compositionally biased region" description="Low complexity" evidence="1">
    <location>
        <begin position="129"/>
        <end position="147"/>
    </location>
</feature>